<feature type="region of interest" description="Disordered" evidence="1">
    <location>
        <begin position="189"/>
        <end position="244"/>
    </location>
</feature>
<sequence length="357" mass="39344">MPLLSADHLAGPGYIILNVQRGLNIIALASVVASSVVMLVKTFIVSKFFFFDATSHVITAIVGLFLIVSECSLFRNFYARNWPLLSPAHGFVTLGCAMMVLGLNMLGNMNKEATSQKTLTLPFWRLLVASGILAIVIGFFNVIASYVFCDRSRGITARRVRSRGAMTLSEVDAESQHYDYDPKHKAFTISTHHTGSSSSRSHFGNSPPMRNATPPMRMGTPPAMGAPTPRVDCGSPQPEAQQQNPNRLSQFAFSPISAFKSVRGSFLPSYHSTSPPKPSFFGHRPSSSIYSRTTYGGEPAKKKFWQRMAREEEPEVPRVPAEISGPLNINPQFAHLVKPNLAHHPSVRRPEVDFDKI</sequence>
<evidence type="ECO:0000313" key="5">
    <source>
        <dbReference type="Proteomes" id="UP000076837"/>
    </source>
</evidence>
<feature type="transmembrane region" description="Helical" evidence="2">
    <location>
        <begin position="48"/>
        <end position="68"/>
    </location>
</feature>
<accession>A0A163GYA3</accession>
<evidence type="ECO:0000256" key="1">
    <source>
        <dbReference type="SAM" id="MobiDB-lite"/>
    </source>
</evidence>
<dbReference type="EMBL" id="JYNV01000142">
    <property type="protein sequence ID" value="KZM25065.1"/>
    <property type="molecule type" value="Genomic_DNA"/>
</dbReference>
<keyword evidence="2" id="KW-0812">Transmembrane</keyword>
<feature type="transmembrane region" description="Helical" evidence="2">
    <location>
        <begin position="22"/>
        <end position="41"/>
    </location>
</feature>
<proteinExistence type="predicted"/>
<dbReference type="Pfam" id="PF24535">
    <property type="entry name" value="DUF7598"/>
    <property type="match status" value="1"/>
</dbReference>
<feature type="transmembrane region" description="Helical" evidence="2">
    <location>
        <begin position="88"/>
        <end position="106"/>
    </location>
</feature>
<dbReference type="OrthoDB" id="5327148at2759"/>
<name>A0A163GYA3_DIDRA</name>
<reference evidence="4 5" key="1">
    <citation type="journal article" date="2016" name="Sci. Rep.">
        <title>Draft genome sequencing and secretome analysis of fungal phytopathogen Ascochyta rabiei provides insight into the necrotrophic effector repertoire.</title>
        <authorList>
            <person name="Verma S."/>
            <person name="Gazara R.K."/>
            <person name="Nizam S."/>
            <person name="Parween S."/>
            <person name="Chattopadhyay D."/>
            <person name="Verma P.K."/>
        </authorList>
    </citation>
    <scope>NUCLEOTIDE SEQUENCE [LARGE SCALE GENOMIC DNA]</scope>
    <source>
        <strain evidence="4 5">ArDII</strain>
    </source>
</reference>
<dbReference type="Proteomes" id="UP000076837">
    <property type="component" value="Unassembled WGS sequence"/>
</dbReference>
<organism evidence="4 5">
    <name type="scientific">Didymella rabiei</name>
    <name type="common">Chickpea ascochyta blight fungus</name>
    <name type="synonym">Mycosphaerella rabiei</name>
    <dbReference type="NCBI Taxonomy" id="5454"/>
    <lineage>
        <taxon>Eukaryota</taxon>
        <taxon>Fungi</taxon>
        <taxon>Dikarya</taxon>
        <taxon>Ascomycota</taxon>
        <taxon>Pezizomycotina</taxon>
        <taxon>Dothideomycetes</taxon>
        <taxon>Pleosporomycetidae</taxon>
        <taxon>Pleosporales</taxon>
        <taxon>Pleosporineae</taxon>
        <taxon>Didymellaceae</taxon>
        <taxon>Ascochyta</taxon>
    </lineage>
</organism>
<gene>
    <name evidence="4" type="ORF">ST47_g3782</name>
</gene>
<feature type="compositionally biased region" description="Low complexity" evidence="1">
    <location>
        <begin position="189"/>
        <end position="202"/>
    </location>
</feature>
<keyword evidence="2" id="KW-0472">Membrane</keyword>
<dbReference type="AlphaFoldDB" id="A0A163GYA3"/>
<feature type="transmembrane region" description="Helical" evidence="2">
    <location>
        <begin position="126"/>
        <end position="148"/>
    </location>
</feature>
<feature type="domain" description="DUF7598" evidence="3">
    <location>
        <begin position="13"/>
        <end position="147"/>
    </location>
</feature>
<keyword evidence="5" id="KW-1185">Reference proteome</keyword>
<evidence type="ECO:0000259" key="3">
    <source>
        <dbReference type="Pfam" id="PF24535"/>
    </source>
</evidence>
<dbReference type="InterPro" id="IPR056019">
    <property type="entry name" value="DUF7598"/>
</dbReference>
<comment type="caution">
    <text evidence="4">The sequence shown here is derived from an EMBL/GenBank/DDBJ whole genome shotgun (WGS) entry which is preliminary data.</text>
</comment>
<evidence type="ECO:0000313" key="4">
    <source>
        <dbReference type="EMBL" id="KZM25065.1"/>
    </source>
</evidence>
<keyword evidence="2" id="KW-1133">Transmembrane helix</keyword>
<protein>
    <recommendedName>
        <fullName evidence="3">DUF7598 domain-containing protein</fullName>
    </recommendedName>
</protein>
<dbReference type="STRING" id="5454.A0A163GYA3"/>
<evidence type="ECO:0000256" key="2">
    <source>
        <dbReference type="SAM" id="Phobius"/>
    </source>
</evidence>